<dbReference type="Pfam" id="PF14560">
    <property type="entry name" value="Ubiquitin_2"/>
    <property type="match status" value="1"/>
</dbReference>
<comment type="caution">
    <text evidence="9">The sequence shown here is derived from an EMBL/GenBank/DDBJ whole genome shotgun (WGS) entry which is preliminary data.</text>
</comment>
<keyword evidence="7" id="KW-0206">Cytoskeleton</keyword>
<evidence type="ECO:0000259" key="8">
    <source>
        <dbReference type="SMART" id="SM01052"/>
    </source>
</evidence>
<evidence type="ECO:0000256" key="3">
    <source>
        <dbReference type="ARBA" id="ARBA00022490"/>
    </source>
</evidence>
<dbReference type="InterPro" id="IPR029071">
    <property type="entry name" value="Ubiquitin-like_domsf"/>
</dbReference>
<feature type="domain" description="CAP-Gly" evidence="8">
    <location>
        <begin position="11"/>
        <end position="84"/>
    </location>
</feature>
<keyword evidence="5" id="KW-0677">Repeat</keyword>
<dbReference type="Gene3D" id="2.30.30.190">
    <property type="entry name" value="CAP Gly-rich-like domain"/>
    <property type="match status" value="1"/>
</dbReference>
<dbReference type="PANTHER" id="PTHR18849">
    <property type="entry name" value="LEUCINE RICH REPEAT PROTEIN"/>
    <property type="match status" value="1"/>
</dbReference>
<dbReference type="GO" id="GO:0005856">
    <property type="term" value="C:cytoskeleton"/>
    <property type="evidence" value="ECO:0007669"/>
    <property type="project" value="UniProtKB-SubCell"/>
</dbReference>
<protein>
    <recommendedName>
        <fullName evidence="8">CAP-Gly domain-containing protein</fullName>
    </recommendedName>
</protein>
<accession>A0ABD3MND2</accession>
<dbReference type="SMART" id="SM00369">
    <property type="entry name" value="LRR_TYP"/>
    <property type="match status" value="6"/>
</dbReference>
<dbReference type="Gene3D" id="3.10.20.90">
    <property type="entry name" value="Phosphatidylinositol 3-kinase Catalytic Subunit, Chain A, domain 1"/>
    <property type="match status" value="1"/>
</dbReference>
<dbReference type="InterPro" id="IPR001611">
    <property type="entry name" value="Leu-rich_rpt"/>
</dbReference>
<evidence type="ECO:0000256" key="7">
    <source>
        <dbReference type="ARBA" id="ARBA00023212"/>
    </source>
</evidence>
<dbReference type="PANTHER" id="PTHR18849:SF0">
    <property type="entry name" value="CILIA- AND FLAGELLA-ASSOCIATED PROTEIN 410-RELATED"/>
    <property type="match status" value="1"/>
</dbReference>
<dbReference type="SUPFAM" id="SSF74924">
    <property type="entry name" value="Cap-Gly domain"/>
    <property type="match status" value="1"/>
</dbReference>
<dbReference type="Pfam" id="PF14580">
    <property type="entry name" value="LRR_9"/>
    <property type="match status" value="1"/>
</dbReference>
<sequence>MTPNDLRPNITRVRDTSGFVGTIVYIGPVASAKSSTEIYAGIIWDDITRGIHDGSVICRSTNQIVRHFKCGPTQGSFLRLSKVDVGVALTPEVMRSRYVKPDAELVAPDNLLPHVARTAGGRDKPIEFWGEVKIRNRQQLEVVGEISLRMLGIARPCSAEQQVEMEEFNHLKSIDLAGNLLSDWEDVLGILRQFNNLESLSLASNRINDLSPAAIDGFSMSGMTSLNLNSTNISSFRTLQLIGKAMPNLKELCVAHSDLADLGSDENHHDDTIPVFQHLVLLDLSDCNLTSWDEQVLHLHHLPKLESLILNDNVIEHIPPTEGKATIFSALASLQLAGTSISSWSSIDSLHSLPSLRSLRLRNTPLTSSMGVGEVRSVVIARLPNLELFNASPISERERTEAERRYVSNVARELLMTSTSGALPSDETQANANQNEIHARHPRFHLLLEKHKETMMPSISRSGQSGQANIGDDVIGITIRSMAASSCDMEPLRKRIPTSLKVGRIKAMCAREFGLEIDLQILHFSVENDPFPTELDDADHTLAYYGVSDGAEILMNEIDVEAREREKARKAAEHICRMEEQEKHVAVLQSMQKREQHVNLAASEIISQKII</sequence>
<keyword evidence="10" id="KW-1185">Reference proteome</keyword>
<dbReference type="InterPro" id="IPR000626">
    <property type="entry name" value="Ubiquitin-like_dom"/>
</dbReference>
<dbReference type="Proteomes" id="UP001530293">
    <property type="component" value="Unassembled WGS sequence"/>
</dbReference>
<evidence type="ECO:0000313" key="9">
    <source>
        <dbReference type="EMBL" id="KAL3765414.1"/>
    </source>
</evidence>
<evidence type="ECO:0000256" key="2">
    <source>
        <dbReference type="ARBA" id="ARBA00006286"/>
    </source>
</evidence>
<dbReference type="InterPro" id="IPR000938">
    <property type="entry name" value="CAP-Gly_domain"/>
</dbReference>
<comment type="similarity">
    <text evidence="2">Belongs to the TBCE family.</text>
</comment>
<dbReference type="Pfam" id="PF01302">
    <property type="entry name" value="CAP_GLY"/>
    <property type="match status" value="1"/>
</dbReference>
<evidence type="ECO:0000256" key="4">
    <source>
        <dbReference type="ARBA" id="ARBA00022614"/>
    </source>
</evidence>
<dbReference type="InterPro" id="IPR003591">
    <property type="entry name" value="Leu-rich_rpt_typical-subtyp"/>
</dbReference>
<proteinExistence type="inferred from homology"/>
<dbReference type="InterPro" id="IPR044079">
    <property type="entry name" value="Ubl_TBCE"/>
</dbReference>
<keyword evidence="6" id="KW-0143">Chaperone</keyword>
<evidence type="ECO:0000256" key="1">
    <source>
        <dbReference type="ARBA" id="ARBA00004245"/>
    </source>
</evidence>
<dbReference type="SUPFAM" id="SSF52058">
    <property type="entry name" value="L domain-like"/>
    <property type="match status" value="1"/>
</dbReference>
<keyword evidence="3" id="KW-0963">Cytoplasm</keyword>
<evidence type="ECO:0000313" key="10">
    <source>
        <dbReference type="Proteomes" id="UP001530293"/>
    </source>
</evidence>
<dbReference type="Gene3D" id="3.80.10.10">
    <property type="entry name" value="Ribonuclease Inhibitor"/>
    <property type="match status" value="2"/>
</dbReference>
<reference evidence="9 10" key="1">
    <citation type="submission" date="2024-10" db="EMBL/GenBank/DDBJ databases">
        <title>Updated reference genomes for cyclostephanoid diatoms.</title>
        <authorList>
            <person name="Roberts W.R."/>
            <person name="Alverson A.J."/>
        </authorList>
    </citation>
    <scope>NUCLEOTIDE SEQUENCE [LARGE SCALE GENOMIC DNA]</scope>
    <source>
        <strain evidence="9 10">AJA232-27</strain>
    </source>
</reference>
<dbReference type="InterPro" id="IPR036859">
    <property type="entry name" value="CAP-Gly_dom_sf"/>
</dbReference>
<dbReference type="EMBL" id="JALLBG020000096">
    <property type="protein sequence ID" value="KAL3765414.1"/>
    <property type="molecule type" value="Genomic_DNA"/>
</dbReference>
<dbReference type="Pfam" id="PF00560">
    <property type="entry name" value="LRR_1"/>
    <property type="match status" value="1"/>
</dbReference>
<dbReference type="InterPro" id="IPR032675">
    <property type="entry name" value="LRR_dom_sf"/>
</dbReference>
<gene>
    <name evidence="9" type="ORF">ACHAWU_002332</name>
</gene>
<comment type="subcellular location">
    <subcellularLocation>
        <location evidence="1">Cytoplasm</location>
        <location evidence="1">Cytoskeleton</location>
    </subcellularLocation>
</comment>
<evidence type="ECO:0000256" key="5">
    <source>
        <dbReference type="ARBA" id="ARBA00022737"/>
    </source>
</evidence>
<dbReference type="AlphaFoldDB" id="A0ABD3MND2"/>
<dbReference type="SMART" id="SM01052">
    <property type="entry name" value="CAP_GLY"/>
    <property type="match status" value="1"/>
</dbReference>
<dbReference type="SUPFAM" id="SSF54236">
    <property type="entry name" value="Ubiquitin-like"/>
    <property type="match status" value="1"/>
</dbReference>
<organism evidence="9 10">
    <name type="scientific">Discostella pseudostelligera</name>
    <dbReference type="NCBI Taxonomy" id="259834"/>
    <lineage>
        <taxon>Eukaryota</taxon>
        <taxon>Sar</taxon>
        <taxon>Stramenopiles</taxon>
        <taxon>Ochrophyta</taxon>
        <taxon>Bacillariophyta</taxon>
        <taxon>Coscinodiscophyceae</taxon>
        <taxon>Thalassiosirophycidae</taxon>
        <taxon>Stephanodiscales</taxon>
        <taxon>Stephanodiscaceae</taxon>
        <taxon>Discostella</taxon>
    </lineage>
</organism>
<dbReference type="CDD" id="cd17044">
    <property type="entry name" value="Ubl_TBCE"/>
    <property type="match status" value="1"/>
</dbReference>
<keyword evidence="4" id="KW-0433">Leucine-rich repeat</keyword>
<name>A0ABD3MND2_9STRA</name>
<evidence type="ECO:0000256" key="6">
    <source>
        <dbReference type="ARBA" id="ARBA00023186"/>
    </source>
</evidence>